<protein>
    <recommendedName>
        <fullName evidence="7">Enoyl reductase (ER) domain-containing protein</fullName>
    </recommendedName>
</protein>
<dbReference type="Proteomes" id="UP000825935">
    <property type="component" value="Chromosome 25"/>
</dbReference>
<dbReference type="PANTHER" id="PTHR42683">
    <property type="entry name" value="ALDEHYDE REDUCTASE"/>
    <property type="match status" value="1"/>
</dbReference>
<dbReference type="SMART" id="SM00829">
    <property type="entry name" value="PKS_ER"/>
    <property type="match status" value="1"/>
</dbReference>
<dbReference type="SUPFAM" id="SSF51735">
    <property type="entry name" value="NAD(P)-binding Rossmann-fold domains"/>
    <property type="match status" value="1"/>
</dbReference>
<comment type="caution">
    <text evidence="8">The sequence shown here is derived from an EMBL/GenBank/DDBJ whole genome shotgun (WGS) entry which is preliminary data.</text>
</comment>
<dbReference type="Pfam" id="PF08240">
    <property type="entry name" value="ADH_N"/>
    <property type="match status" value="1"/>
</dbReference>
<dbReference type="OrthoDB" id="1879366at2759"/>
<dbReference type="InterPro" id="IPR013154">
    <property type="entry name" value="ADH-like_N"/>
</dbReference>
<dbReference type="InterPro" id="IPR002328">
    <property type="entry name" value="ADH_Zn_CS"/>
</dbReference>
<keyword evidence="2 5" id="KW-0479">Metal-binding</keyword>
<dbReference type="GO" id="GO:0008270">
    <property type="term" value="F:zinc ion binding"/>
    <property type="evidence" value="ECO:0007669"/>
    <property type="project" value="InterPro"/>
</dbReference>
<keyword evidence="3 5" id="KW-0862">Zinc</keyword>
<comment type="similarity">
    <text evidence="5">Belongs to the zinc-containing alcohol dehydrogenase family.</text>
</comment>
<evidence type="ECO:0000256" key="4">
    <source>
        <dbReference type="ARBA" id="ARBA00023002"/>
    </source>
</evidence>
<dbReference type="CDD" id="cd05283">
    <property type="entry name" value="CAD1"/>
    <property type="match status" value="1"/>
</dbReference>
<reference evidence="8" key="1">
    <citation type="submission" date="2021-08" db="EMBL/GenBank/DDBJ databases">
        <title>WGS assembly of Ceratopteris richardii.</title>
        <authorList>
            <person name="Marchant D.B."/>
            <person name="Chen G."/>
            <person name="Jenkins J."/>
            <person name="Shu S."/>
            <person name="Leebens-Mack J."/>
            <person name="Grimwood J."/>
            <person name="Schmutz J."/>
            <person name="Soltis P."/>
            <person name="Soltis D."/>
            <person name="Chen Z.-H."/>
        </authorList>
    </citation>
    <scope>NUCLEOTIDE SEQUENCE</scope>
    <source>
        <strain evidence="8">Whitten #5841</strain>
        <tissue evidence="8">Leaf</tissue>
    </source>
</reference>
<dbReference type="InterPro" id="IPR013149">
    <property type="entry name" value="ADH-like_C"/>
</dbReference>
<keyword evidence="9" id="KW-1185">Reference proteome</keyword>
<dbReference type="AlphaFoldDB" id="A0A8T2RQ47"/>
<dbReference type="Gene3D" id="3.40.50.720">
    <property type="entry name" value="NAD(P)-binding Rossmann-like Domain"/>
    <property type="match status" value="1"/>
</dbReference>
<dbReference type="OMA" id="FARNEHK"/>
<sequence>MGTIEAERKLGEDGCASEKPSPVMAQGWAAKDKSGLLERFEFPLRAKGMEDVVIKVLFCGVCHTDLHQLRDDYGFSRYPMVAGHEVTGVVDDVGDKAAEKFWKGQRVGVGCIVGSCGDCGVCSDGIEQYCKKKKWTYNDVYYDGTPTRGGFASHMVVNYRFVVAIPENLPLDAAAPLLCAGITVYSPMKFYGMDNATRGKTCGVIGLGGLGHMVVKFAKAFGLHVTAISSSASKEKEAREVLGADAFLLSSDAEKIKEAEMTLDFILDTLPVAHPLEPYLNLLKVNGKLVMLGVTPTPMQFITAMLLDGRRSIGGSFIGSIQETQEMLNMAAEKDVRCMIEVVPAEYINKALDRLDKNDVRYRFVVDMRENAPKM</sequence>
<dbReference type="FunFam" id="3.40.50.720:FF:000022">
    <property type="entry name" value="Cinnamyl alcohol dehydrogenase"/>
    <property type="match status" value="1"/>
</dbReference>
<keyword evidence="4" id="KW-0560">Oxidoreductase</keyword>
<evidence type="ECO:0000313" key="9">
    <source>
        <dbReference type="Proteomes" id="UP000825935"/>
    </source>
</evidence>
<comment type="cofactor">
    <cofactor evidence="1 5">
        <name>Zn(2+)</name>
        <dbReference type="ChEBI" id="CHEBI:29105"/>
    </cofactor>
</comment>
<evidence type="ECO:0000313" key="8">
    <source>
        <dbReference type="EMBL" id="KAH7298619.1"/>
    </source>
</evidence>
<evidence type="ECO:0000256" key="3">
    <source>
        <dbReference type="ARBA" id="ARBA00022833"/>
    </source>
</evidence>
<proteinExistence type="inferred from homology"/>
<dbReference type="FunFam" id="3.90.180.10:FF:000100">
    <property type="entry name" value="Putative cinnamyl alcohol dehydrogenase 6"/>
    <property type="match status" value="1"/>
</dbReference>
<name>A0A8T2RQ47_CERRI</name>
<dbReference type="InterPro" id="IPR020843">
    <property type="entry name" value="ER"/>
</dbReference>
<organism evidence="8 9">
    <name type="scientific">Ceratopteris richardii</name>
    <name type="common">Triangle waterfern</name>
    <dbReference type="NCBI Taxonomy" id="49495"/>
    <lineage>
        <taxon>Eukaryota</taxon>
        <taxon>Viridiplantae</taxon>
        <taxon>Streptophyta</taxon>
        <taxon>Embryophyta</taxon>
        <taxon>Tracheophyta</taxon>
        <taxon>Polypodiopsida</taxon>
        <taxon>Polypodiidae</taxon>
        <taxon>Polypodiales</taxon>
        <taxon>Pteridineae</taxon>
        <taxon>Pteridaceae</taxon>
        <taxon>Parkerioideae</taxon>
        <taxon>Ceratopteris</taxon>
    </lineage>
</organism>
<feature type="domain" description="Enoyl reductase (ER)" evidence="7">
    <location>
        <begin position="35"/>
        <end position="366"/>
    </location>
</feature>
<evidence type="ECO:0000256" key="2">
    <source>
        <dbReference type="ARBA" id="ARBA00022723"/>
    </source>
</evidence>
<dbReference type="Pfam" id="PF00107">
    <property type="entry name" value="ADH_zinc_N"/>
    <property type="match status" value="1"/>
</dbReference>
<feature type="region of interest" description="Disordered" evidence="6">
    <location>
        <begin position="1"/>
        <end position="21"/>
    </location>
</feature>
<dbReference type="Gene3D" id="3.90.180.10">
    <property type="entry name" value="Medium-chain alcohol dehydrogenases, catalytic domain"/>
    <property type="match status" value="1"/>
</dbReference>
<dbReference type="SUPFAM" id="SSF50129">
    <property type="entry name" value="GroES-like"/>
    <property type="match status" value="1"/>
</dbReference>
<dbReference type="GO" id="GO:0016616">
    <property type="term" value="F:oxidoreductase activity, acting on the CH-OH group of donors, NAD or NADP as acceptor"/>
    <property type="evidence" value="ECO:0007669"/>
    <property type="project" value="InterPro"/>
</dbReference>
<dbReference type="PROSITE" id="PS00059">
    <property type="entry name" value="ADH_ZINC"/>
    <property type="match status" value="1"/>
</dbReference>
<dbReference type="EMBL" id="CM035430">
    <property type="protein sequence ID" value="KAH7298619.1"/>
    <property type="molecule type" value="Genomic_DNA"/>
</dbReference>
<evidence type="ECO:0000256" key="5">
    <source>
        <dbReference type="RuleBase" id="RU361277"/>
    </source>
</evidence>
<evidence type="ECO:0000259" key="7">
    <source>
        <dbReference type="SMART" id="SM00829"/>
    </source>
</evidence>
<feature type="compositionally biased region" description="Basic and acidic residues" evidence="6">
    <location>
        <begin position="1"/>
        <end position="12"/>
    </location>
</feature>
<evidence type="ECO:0000256" key="6">
    <source>
        <dbReference type="SAM" id="MobiDB-lite"/>
    </source>
</evidence>
<evidence type="ECO:0000256" key="1">
    <source>
        <dbReference type="ARBA" id="ARBA00001947"/>
    </source>
</evidence>
<dbReference type="InterPro" id="IPR036291">
    <property type="entry name" value="NAD(P)-bd_dom_sf"/>
</dbReference>
<dbReference type="InterPro" id="IPR047109">
    <property type="entry name" value="CAD-like"/>
</dbReference>
<accession>A0A8T2RQ47</accession>
<dbReference type="InterPro" id="IPR011032">
    <property type="entry name" value="GroES-like_sf"/>
</dbReference>
<gene>
    <name evidence="8" type="ORF">KP509_25G051400</name>
</gene>